<feature type="transmembrane region" description="Helical" evidence="6">
    <location>
        <begin position="143"/>
        <end position="164"/>
    </location>
</feature>
<dbReference type="STRING" id="195913.SAMN04488004_10960"/>
<evidence type="ECO:0000256" key="6">
    <source>
        <dbReference type="SAM" id="Phobius"/>
    </source>
</evidence>
<dbReference type="OrthoDB" id="7724143at2"/>
<gene>
    <name evidence="7" type="ORF">SAMN04488004_10960</name>
</gene>
<protein>
    <submittedName>
        <fullName evidence="7">Threonine/homoserine/homoserine lactone efflux protein</fullName>
    </submittedName>
</protein>
<dbReference type="GO" id="GO:0015171">
    <property type="term" value="F:amino acid transmembrane transporter activity"/>
    <property type="evidence" value="ECO:0007669"/>
    <property type="project" value="TreeGrafter"/>
</dbReference>
<name>A0A1I4FFE1_9RHOB</name>
<dbReference type="AlphaFoldDB" id="A0A1I4FFE1"/>
<sequence length="203" mass="21347">MLTFAAAVLFLVGTPGPGVLSTAGVGAGFGFRAGLRYLTGLFIGTNLVLLAVITGLAALILAVPSLRYLLMAASLGYLIYLAAKIAFAGSRIAFITADRAPGTRSGIALQLINPKAYAVNTTLMANFAYAPENLMFETASKLLIMNLIWIPIHLVWLYAGASLHRLNLTTRTQRRINGVMAAAMLAVVILALVANLNQSGATP</sequence>
<dbReference type="RefSeq" id="WP_090188958.1">
    <property type="nucleotide sequence ID" value="NZ_CP072995.1"/>
</dbReference>
<keyword evidence="5 6" id="KW-0472">Membrane</keyword>
<dbReference type="Pfam" id="PF01810">
    <property type="entry name" value="LysE"/>
    <property type="match status" value="1"/>
</dbReference>
<dbReference type="PANTHER" id="PTHR30086:SF20">
    <property type="entry name" value="ARGININE EXPORTER PROTEIN ARGO-RELATED"/>
    <property type="match status" value="1"/>
</dbReference>
<evidence type="ECO:0000256" key="2">
    <source>
        <dbReference type="ARBA" id="ARBA00022475"/>
    </source>
</evidence>
<evidence type="ECO:0000313" key="7">
    <source>
        <dbReference type="EMBL" id="SFL16648.1"/>
    </source>
</evidence>
<keyword evidence="2" id="KW-1003">Cell membrane</keyword>
<reference evidence="7 8" key="1">
    <citation type="submission" date="2016-10" db="EMBL/GenBank/DDBJ databases">
        <authorList>
            <person name="de Groot N.N."/>
        </authorList>
    </citation>
    <scope>NUCLEOTIDE SEQUENCE [LARGE SCALE GENOMIC DNA]</scope>
    <source>
        <strain evidence="7 8">DSM 16199</strain>
    </source>
</reference>
<evidence type="ECO:0000256" key="3">
    <source>
        <dbReference type="ARBA" id="ARBA00022692"/>
    </source>
</evidence>
<evidence type="ECO:0000256" key="1">
    <source>
        <dbReference type="ARBA" id="ARBA00004651"/>
    </source>
</evidence>
<dbReference type="PANTHER" id="PTHR30086">
    <property type="entry name" value="ARGININE EXPORTER PROTEIN ARGO"/>
    <property type="match status" value="1"/>
</dbReference>
<dbReference type="EMBL" id="FOTF01000009">
    <property type="protein sequence ID" value="SFL16648.1"/>
    <property type="molecule type" value="Genomic_DNA"/>
</dbReference>
<feature type="transmembrane region" description="Helical" evidence="6">
    <location>
        <begin position="176"/>
        <end position="196"/>
    </location>
</feature>
<proteinExistence type="predicted"/>
<feature type="transmembrane region" description="Helical" evidence="6">
    <location>
        <begin position="37"/>
        <end position="61"/>
    </location>
</feature>
<keyword evidence="4 6" id="KW-1133">Transmembrane helix</keyword>
<keyword evidence="8" id="KW-1185">Reference proteome</keyword>
<keyword evidence="3 6" id="KW-0812">Transmembrane</keyword>
<evidence type="ECO:0000256" key="4">
    <source>
        <dbReference type="ARBA" id="ARBA00022989"/>
    </source>
</evidence>
<evidence type="ECO:0000256" key="5">
    <source>
        <dbReference type="ARBA" id="ARBA00023136"/>
    </source>
</evidence>
<dbReference type="GeneID" id="97893104"/>
<dbReference type="GO" id="GO:0005886">
    <property type="term" value="C:plasma membrane"/>
    <property type="evidence" value="ECO:0007669"/>
    <property type="project" value="UniProtKB-SubCell"/>
</dbReference>
<dbReference type="InterPro" id="IPR001123">
    <property type="entry name" value="LeuE-type"/>
</dbReference>
<organism evidence="7 8">
    <name type="scientific">Loktanella salsilacus</name>
    <dbReference type="NCBI Taxonomy" id="195913"/>
    <lineage>
        <taxon>Bacteria</taxon>
        <taxon>Pseudomonadati</taxon>
        <taxon>Pseudomonadota</taxon>
        <taxon>Alphaproteobacteria</taxon>
        <taxon>Rhodobacterales</taxon>
        <taxon>Roseobacteraceae</taxon>
        <taxon>Loktanella</taxon>
    </lineage>
</organism>
<evidence type="ECO:0000313" key="8">
    <source>
        <dbReference type="Proteomes" id="UP000199550"/>
    </source>
</evidence>
<accession>A0A1I4FFE1</accession>
<comment type="subcellular location">
    <subcellularLocation>
        <location evidence="1">Cell membrane</location>
        <topology evidence="1">Multi-pass membrane protein</topology>
    </subcellularLocation>
</comment>
<dbReference type="Proteomes" id="UP000199550">
    <property type="component" value="Unassembled WGS sequence"/>
</dbReference>
<feature type="transmembrane region" description="Helical" evidence="6">
    <location>
        <begin position="68"/>
        <end position="87"/>
    </location>
</feature>